<keyword evidence="8" id="KW-1185">Reference proteome</keyword>
<dbReference type="Proteomes" id="UP000006190">
    <property type="component" value="Unassembled WGS sequence"/>
</dbReference>
<organism evidence="7 8">
    <name type="scientific">Facklamia languida CCUG 37842</name>
    <dbReference type="NCBI Taxonomy" id="883113"/>
    <lineage>
        <taxon>Bacteria</taxon>
        <taxon>Bacillati</taxon>
        <taxon>Bacillota</taxon>
        <taxon>Bacilli</taxon>
        <taxon>Lactobacillales</taxon>
        <taxon>Aerococcaceae</taxon>
        <taxon>Facklamia</taxon>
    </lineage>
</organism>
<dbReference type="STRING" id="883113.HMPREF9708_01314"/>
<dbReference type="GO" id="GO:0006508">
    <property type="term" value="P:proteolysis"/>
    <property type="evidence" value="ECO:0007669"/>
    <property type="project" value="UniProtKB-KW"/>
</dbReference>
<comment type="caution">
    <text evidence="7">The sequence shown here is derived from an EMBL/GenBank/DDBJ whole genome shotgun (WGS) entry which is preliminary data.</text>
</comment>
<proteinExistence type="inferred from homology"/>
<dbReference type="NCBIfam" id="NF033678">
    <property type="entry name" value="C69_fam_dipept"/>
    <property type="match status" value="1"/>
</dbReference>
<dbReference type="EC" id="3.4.-.-" evidence="6"/>
<evidence type="ECO:0000313" key="7">
    <source>
        <dbReference type="EMBL" id="EHR36642.1"/>
    </source>
</evidence>
<dbReference type="RefSeq" id="WP_006309519.1">
    <property type="nucleotide sequence ID" value="NZ_JH601133.1"/>
</dbReference>
<dbReference type="PANTHER" id="PTHR12994">
    <property type="entry name" value="SECERNIN"/>
    <property type="match status" value="1"/>
</dbReference>
<reference evidence="7 8" key="1">
    <citation type="submission" date="2012-01" db="EMBL/GenBank/DDBJ databases">
        <title>The Genome Sequence of Facklamia languida CCUG 37842.</title>
        <authorList>
            <consortium name="The Broad Institute Genome Sequencing Platform"/>
            <person name="Earl A."/>
            <person name="Ward D."/>
            <person name="Feldgarden M."/>
            <person name="Gevers D."/>
            <person name="Huys G."/>
            <person name="Young S.K."/>
            <person name="Zeng Q."/>
            <person name="Gargeya S."/>
            <person name="Fitzgerald M."/>
            <person name="Haas B."/>
            <person name="Abouelleil A."/>
            <person name="Alvarado L."/>
            <person name="Arachchi H.M."/>
            <person name="Berlin A."/>
            <person name="Chapman S.B."/>
            <person name="Gearin G."/>
            <person name="Goldberg J."/>
            <person name="Griggs A."/>
            <person name="Gujja S."/>
            <person name="Hansen M."/>
            <person name="Heiman D."/>
            <person name="Howarth C."/>
            <person name="Larimer J."/>
            <person name="Lui A."/>
            <person name="MacDonald P.J.P."/>
            <person name="McCowen C."/>
            <person name="Montmayeur A."/>
            <person name="Murphy C."/>
            <person name="Neiman D."/>
            <person name="Pearson M."/>
            <person name="Priest M."/>
            <person name="Roberts A."/>
            <person name="Saif S."/>
            <person name="Shea T."/>
            <person name="Sisk P."/>
            <person name="Stolte C."/>
            <person name="Sykes S."/>
            <person name="Wortman J."/>
            <person name="Nusbaum C."/>
            <person name="Birren B."/>
        </authorList>
    </citation>
    <scope>NUCLEOTIDE SEQUENCE [LARGE SCALE GENOMIC DNA]</scope>
    <source>
        <strain evidence="7 8">CCUG 37842</strain>
    </source>
</reference>
<dbReference type="Pfam" id="PF03577">
    <property type="entry name" value="Peptidase_C69"/>
    <property type="match status" value="1"/>
</dbReference>
<name>H3NKC5_9LACT</name>
<evidence type="ECO:0000256" key="1">
    <source>
        <dbReference type="ARBA" id="ARBA00001670"/>
    </source>
</evidence>
<evidence type="ECO:0000256" key="3">
    <source>
        <dbReference type="ARBA" id="ARBA00022670"/>
    </source>
</evidence>
<protein>
    <recommendedName>
        <fullName evidence="6">Dipeptidase</fullName>
        <ecNumber evidence="6">3.4.-.-</ecNumber>
    </recommendedName>
</protein>
<keyword evidence="3 6" id="KW-0645">Protease</keyword>
<keyword evidence="5 6" id="KW-0224">Dipeptidase</keyword>
<dbReference type="Gene3D" id="3.60.60.10">
    <property type="entry name" value="Penicillin V Acylase, Chain A"/>
    <property type="match status" value="1"/>
</dbReference>
<dbReference type="eggNOG" id="COG4690">
    <property type="taxonomic scope" value="Bacteria"/>
</dbReference>
<dbReference type="AlphaFoldDB" id="H3NKC5"/>
<dbReference type="PANTHER" id="PTHR12994:SF17">
    <property type="entry name" value="LD30995P"/>
    <property type="match status" value="1"/>
</dbReference>
<comment type="similarity">
    <text evidence="2 6">Belongs to the peptidase C69 family.</text>
</comment>
<dbReference type="HOGENOM" id="CLU_014823_4_1_9"/>
<dbReference type="GO" id="GO:0070004">
    <property type="term" value="F:cysteine-type exopeptidase activity"/>
    <property type="evidence" value="ECO:0007669"/>
    <property type="project" value="InterPro"/>
</dbReference>
<dbReference type="MEROPS" id="C69.001"/>
<gene>
    <name evidence="7" type="ORF">HMPREF9708_01314</name>
</gene>
<dbReference type="InterPro" id="IPR047804">
    <property type="entry name" value="C69_dipept_A-like"/>
</dbReference>
<sequence>MGCTTLLVGKDASYDGSTIVTRSEDSPSGIFTAKHFIVVKPEDQPRQYKSVITECEIDLPDNPLRYTCLPDADRSKGIWGAAGINELNVAMTATETLSTNARVQGADPLLAGTKEGKGIGEEDFVTLVLPYIRSARQGVERLGQLLETYGTYEANGIAFQDVDEIWWLETIGGHHWMARRVPDNAYVVMPNQLGIDQFDFEDAAGDQKNFMCSKDLKEWSQRYHMNLGREGETFNPRLAFGSRMDADHVYNTPRAWMMLRYFNPRTYSWDGPEAEFRPEDDDLPWCLEPETKISIEAIKWVLSSHYQGTPYDCYGKYGDPAERGKYRPIGISRQNVTAYTQIRPYLPEAIRSIQWLSFGSNPFNAIVPFYTNVNQTPAYLAEPARQVTTESFYWANRLIAAICDTHFYKTDKFVGRYQNAVVNKGHYLINQTDQRYLDKQEEDQPVQAMLEEANQAMADYVQEATNELLDKVLYVASCEMKNGYALSDN</sequence>
<dbReference type="PATRIC" id="fig|883113.3.peg.1311"/>
<evidence type="ECO:0000313" key="8">
    <source>
        <dbReference type="Proteomes" id="UP000006190"/>
    </source>
</evidence>
<accession>H3NKC5</accession>
<dbReference type="InterPro" id="IPR005322">
    <property type="entry name" value="Peptidase_C69"/>
</dbReference>
<evidence type="ECO:0000256" key="5">
    <source>
        <dbReference type="ARBA" id="ARBA00022997"/>
    </source>
</evidence>
<evidence type="ECO:0000256" key="6">
    <source>
        <dbReference type="RuleBase" id="RU364089"/>
    </source>
</evidence>
<dbReference type="EMBL" id="AGEG01000014">
    <property type="protein sequence ID" value="EHR36642.1"/>
    <property type="molecule type" value="Genomic_DNA"/>
</dbReference>
<comment type="catalytic activity">
    <reaction evidence="1">
        <text>an L-aminoacyl-L-amino acid + H2O = 2 an L-alpha-amino acid</text>
        <dbReference type="Rhea" id="RHEA:48940"/>
        <dbReference type="ChEBI" id="CHEBI:15377"/>
        <dbReference type="ChEBI" id="CHEBI:59869"/>
        <dbReference type="ChEBI" id="CHEBI:77460"/>
        <dbReference type="EC" id="3.4.13.19"/>
    </reaction>
</comment>
<evidence type="ECO:0000256" key="4">
    <source>
        <dbReference type="ARBA" id="ARBA00022801"/>
    </source>
</evidence>
<evidence type="ECO:0000256" key="2">
    <source>
        <dbReference type="ARBA" id="ARBA00007225"/>
    </source>
</evidence>
<keyword evidence="4 6" id="KW-0378">Hydrolase</keyword>
<dbReference type="OrthoDB" id="9764088at2"/>
<dbReference type="GO" id="GO:0016805">
    <property type="term" value="F:dipeptidase activity"/>
    <property type="evidence" value="ECO:0007669"/>
    <property type="project" value="UniProtKB-KW"/>
</dbReference>